<dbReference type="EMBL" id="QXED01000016">
    <property type="protein sequence ID" value="RIV17684.1"/>
    <property type="molecule type" value="Genomic_DNA"/>
</dbReference>
<proteinExistence type="predicted"/>
<dbReference type="Proteomes" id="UP000283523">
    <property type="component" value="Unassembled WGS sequence"/>
</dbReference>
<gene>
    <name evidence="1" type="ORF">DYU11_31055</name>
</gene>
<name>A0A418LWW8_9BACT</name>
<dbReference type="SUPFAM" id="SSF55785">
    <property type="entry name" value="PYP-like sensor domain (PAS domain)"/>
    <property type="match status" value="1"/>
</dbReference>
<dbReference type="Gene3D" id="3.30.450.20">
    <property type="entry name" value="PAS domain"/>
    <property type="match status" value="1"/>
</dbReference>
<protein>
    <submittedName>
        <fullName evidence="1">Uncharacterized protein</fullName>
    </submittedName>
</protein>
<comment type="caution">
    <text evidence="1">The sequence shown here is derived from an EMBL/GenBank/DDBJ whole genome shotgun (WGS) entry which is preliminary data.</text>
</comment>
<reference evidence="1 2" key="1">
    <citation type="submission" date="2018-08" db="EMBL/GenBank/DDBJ databases">
        <title>Fibrisoma montanum sp. nov., isolated from Danxia mountain soil.</title>
        <authorList>
            <person name="Huang Y."/>
        </authorList>
    </citation>
    <scope>NUCLEOTIDE SEQUENCE [LARGE SCALE GENOMIC DNA]</scope>
    <source>
        <strain evidence="1 2">HYT19</strain>
    </source>
</reference>
<dbReference type="RefSeq" id="WP_119671650.1">
    <property type="nucleotide sequence ID" value="NZ_QXED01000016.1"/>
</dbReference>
<accession>A0A418LWW8</accession>
<keyword evidence="2" id="KW-1185">Reference proteome</keyword>
<organism evidence="1 2">
    <name type="scientific">Fibrisoma montanum</name>
    <dbReference type="NCBI Taxonomy" id="2305895"/>
    <lineage>
        <taxon>Bacteria</taxon>
        <taxon>Pseudomonadati</taxon>
        <taxon>Bacteroidota</taxon>
        <taxon>Cytophagia</taxon>
        <taxon>Cytophagales</taxon>
        <taxon>Spirosomataceae</taxon>
        <taxon>Fibrisoma</taxon>
    </lineage>
</organism>
<evidence type="ECO:0000313" key="2">
    <source>
        <dbReference type="Proteomes" id="UP000283523"/>
    </source>
</evidence>
<evidence type="ECO:0000313" key="1">
    <source>
        <dbReference type="EMBL" id="RIV17684.1"/>
    </source>
</evidence>
<dbReference type="OrthoDB" id="9825298at2"/>
<sequence length="186" mass="20891">MTPFLRTPEWKADDDLFAVSWLLSEPIQDRINRATTGIGLFEAVRYQAANTTDTDQRHGPIADFQYLMINPVLQAIARVTREDCMSLPLSALIPEGVDTTLIRRMAQVVESGLPQHDNDVFILNGVVSQHDQVCLKAGDGVLVLVMDVTYLPLLDEELRRRSELMEAILTKAPVEVIHKRLIALIM</sequence>
<dbReference type="InterPro" id="IPR035965">
    <property type="entry name" value="PAS-like_dom_sf"/>
</dbReference>
<dbReference type="AlphaFoldDB" id="A0A418LWW8"/>